<name>A0A4Y2A9T5_ARAVE</name>
<reference evidence="1 2" key="1">
    <citation type="journal article" date="2019" name="Sci. Rep.">
        <title>Orb-weaving spider Araneus ventricosus genome elucidates the spidroin gene catalogue.</title>
        <authorList>
            <person name="Kono N."/>
            <person name="Nakamura H."/>
            <person name="Ohtoshi R."/>
            <person name="Moran D.A.P."/>
            <person name="Shinohara A."/>
            <person name="Yoshida Y."/>
            <person name="Fujiwara M."/>
            <person name="Mori M."/>
            <person name="Tomita M."/>
            <person name="Arakawa K."/>
        </authorList>
    </citation>
    <scope>NUCLEOTIDE SEQUENCE [LARGE SCALE GENOMIC DNA]</scope>
</reference>
<evidence type="ECO:0000313" key="2">
    <source>
        <dbReference type="Proteomes" id="UP000499080"/>
    </source>
</evidence>
<organism evidence="1 2">
    <name type="scientific">Araneus ventricosus</name>
    <name type="common">Orbweaver spider</name>
    <name type="synonym">Epeira ventricosa</name>
    <dbReference type="NCBI Taxonomy" id="182803"/>
    <lineage>
        <taxon>Eukaryota</taxon>
        <taxon>Metazoa</taxon>
        <taxon>Ecdysozoa</taxon>
        <taxon>Arthropoda</taxon>
        <taxon>Chelicerata</taxon>
        <taxon>Arachnida</taxon>
        <taxon>Araneae</taxon>
        <taxon>Araneomorphae</taxon>
        <taxon>Entelegynae</taxon>
        <taxon>Araneoidea</taxon>
        <taxon>Araneidae</taxon>
        <taxon>Araneus</taxon>
    </lineage>
</organism>
<dbReference type="Proteomes" id="UP000499080">
    <property type="component" value="Unassembled WGS sequence"/>
</dbReference>
<gene>
    <name evidence="1" type="ORF">AVEN_234329_1</name>
</gene>
<evidence type="ECO:0000313" key="1">
    <source>
        <dbReference type="EMBL" id="GBL76016.1"/>
    </source>
</evidence>
<dbReference type="EMBL" id="BGPR01000009">
    <property type="protein sequence ID" value="GBL76016.1"/>
    <property type="molecule type" value="Genomic_DNA"/>
</dbReference>
<protein>
    <submittedName>
        <fullName evidence="1">Uncharacterized protein</fullName>
    </submittedName>
</protein>
<proteinExistence type="predicted"/>
<accession>A0A4Y2A9T5</accession>
<sequence>MTYEKGLSHYGYFQPNDLTINIISRNVLLNSEKNCDKKPKWFQSMSKKEVRLQNVRHNLRKRFKRQYRLTIRYYECSLELAKFSFNEASSTQRSFYIAWY</sequence>
<keyword evidence="2" id="KW-1185">Reference proteome</keyword>
<comment type="caution">
    <text evidence="1">The sequence shown here is derived from an EMBL/GenBank/DDBJ whole genome shotgun (WGS) entry which is preliminary data.</text>
</comment>
<dbReference type="AlphaFoldDB" id="A0A4Y2A9T5"/>